<accession>A0AAV4S3J7</accession>
<organism evidence="2 3">
    <name type="scientific">Caerostris extrusa</name>
    <name type="common">Bark spider</name>
    <name type="synonym">Caerostris bankana</name>
    <dbReference type="NCBI Taxonomy" id="172846"/>
    <lineage>
        <taxon>Eukaryota</taxon>
        <taxon>Metazoa</taxon>
        <taxon>Ecdysozoa</taxon>
        <taxon>Arthropoda</taxon>
        <taxon>Chelicerata</taxon>
        <taxon>Arachnida</taxon>
        <taxon>Araneae</taxon>
        <taxon>Araneomorphae</taxon>
        <taxon>Entelegynae</taxon>
        <taxon>Araneoidea</taxon>
        <taxon>Araneidae</taxon>
        <taxon>Caerostris</taxon>
    </lineage>
</organism>
<feature type="compositionally biased region" description="Polar residues" evidence="1">
    <location>
        <begin position="97"/>
        <end position="118"/>
    </location>
</feature>
<proteinExistence type="predicted"/>
<comment type="caution">
    <text evidence="2">The sequence shown here is derived from an EMBL/GenBank/DDBJ whole genome shotgun (WGS) entry which is preliminary data.</text>
</comment>
<gene>
    <name evidence="2" type="ORF">CEXT_196661</name>
</gene>
<keyword evidence="3" id="KW-1185">Reference proteome</keyword>
<protein>
    <submittedName>
        <fullName evidence="2">Uncharacterized protein</fullName>
    </submittedName>
</protein>
<evidence type="ECO:0000256" key="1">
    <source>
        <dbReference type="SAM" id="MobiDB-lite"/>
    </source>
</evidence>
<feature type="compositionally biased region" description="Basic and acidic residues" evidence="1">
    <location>
        <begin position="167"/>
        <end position="180"/>
    </location>
</feature>
<reference evidence="2 3" key="1">
    <citation type="submission" date="2021-06" db="EMBL/GenBank/DDBJ databases">
        <title>Caerostris extrusa draft genome.</title>
        <authorList>
            <person name="Kono N."/>
            <person name="Arakawa K."/>
        </authorList>
    </citation>
    <scope>NUCLEOTIDE SEQUENCE [LARGE SCALE GENOMIC DNA]</scope>
</reference>
<dbReference type="AlphaFoldDB" id="A0AAV4S3J7"/>
<evidence type="ECO:0000313" key="2">
    <source>
        <dbReference type="EMBL" id="GIY28738.1"/>
    </source>
</evidence>
<feature type="region of interest" description="Disordered" evidence="1">
    <location>
        <begin position="1"/>
        <end position="28"/>
    </location>
</feature>
<dbReference type="EMBL" id="BPLR01008978">
    <property type="protein sequence ID" value="GIY28738.1"/>
    <property type="molecule type" value="Genomic_DNA"/>
</dbReference>
<evidence type="ECO:0000313" key="3">
    <source>
        <dbReference type="Proteomes" id="UP001054945"/>
    </source>
</evidence>
<feature type="region of interest" description="Disordered" evidence="1">
    <location>
        <begin position="95"/>
        <end position="199"/>
    </location>
</feature>
<feature type="compositionally biased region" description="Basic and acidic residues" evidence="1">
    <location>
        <begin position="1"/>
        <end position="20"/>
    </location>
</feature>
<name>A0AAV4S3J7_CAEEX</name>
<dbReference type="Proteomes" id="UP001054945">
    <property type="component" value="Unassembled WGS sequence"/>
</dbReference>
<sequence>MKRAFRTDQLEKPDKSEQKAIHQSLSTNSHTKHYGLIAKRLSQLDPSSKTAAKLKGSLTFYIDTYKSNLKVVLKDNTIYPNSLEELQAILNTDDEVSNPSTEVAPNQITPTSKEVSMDTSEEPQNEPIPTEESCKIPPKRLTFRDQTQDPKVQGPEIRNQYSPLSKMDTENSKAMPERKKQIPPFFITPMNHGQKPAKS</sequence>